<evidence type="ECO:0000256" key="4">
    <source>
        <dbReference type="ARBA" id="ARBA00022692"/>
    </source>
</evidence>
<dbReference type="InterPro" id="IPR030457">
    <property type="entry name" value="ELO_CS"/>
</dbReference>
<dbReference type="PANTHER" id="PTHR11157">
    <property type="entry name" value="FATTY ACID ACYL TRANSFERASE-RELATED"/>
    <property type="match status" value="1"/>
</dbReference>
<feature type="transmembrane region" description="Helical" evidence="10 11">
    <location>
        <begin position="174"/>
        <end position="197"/>
    </location>
</feature>
<reference evidence="14" key="1">
    <citation type="journal article" date="2016" name="Nature">
        <title>Genome evolution in the allotetraploid frog Xenopus laevis.</title>
        <authorList>
            <person name="Session A.M."/>
            <person name="Uno Y."/>
            <person name="Kwon T."/>
            <person name="Chapman J.A."/>
            <person name="Toyoda A."/>
            <person name="Takahashi S."/>
            <person name="Fukui A."/>
            <person name="Hikosaka A."/>
            <person name="Suzuki A."/>
            <person name="Kondo M."/>
            <person name="van Heeringen S.J."/>
            <person name="Quigley I."/>
            <person name="Heinz S."/>
            <person name="Ogino H."/>
            <person name="Ochi H."/>
            <person name="Hellsten U."/>
            <person name="Lyons J.B."/>
            <person name="Simakov O."/>
            <person name="Putnam N."/>
            <person name="Stites J."/>
            <person name="Kuroki Y."/>
            <person name="Tanaka T."/>
            <person name="Michiue T."/>
            <person name="Watanabe M."/>
            <person name="Bogdanovic O."/>
            <person name="Lister R."/>
            <person name="Georgiou G."/>
            <person name="Paranjpe S.S."/>
            <person name="van Kruijsbergen I."/>
            <person name="Shu S."/>
            <person name="Carlson J."/>
            <person name="Kinoshita T."/>
            <person name="Ohta Y."/>
            <person name="Mawaribuchi S."/>
            <person name="Jenkins J."/>
            <person name="Grimwood J."/>
            <person name="Schmutz J."/>
            <person name="Mitros T."/>
            <person name="Mozaffari S.V."/>
            <person name="Suzuki Y."/>
            <person name="Haramoto Y."/>
            <person name="Yamamoto T.S."/>
            <person name="Takagi C."/>
            <person name="Heald R."/>
            <person name="Miller K."/>
            <person name="Haudenschild C."/>
            <person name="Kitzman J."/>
            <person name="Nakayama T."/>
            <person name="Izutsu Y."/>
            <person name="Robert J."/>
            <person name="Fortriede J."/>
            <person name="Burns K."/>
            <person name="Lotay V."/>
            <person name="Karimi K."/>
            <person name="Yasuoka Y."/>
            <person name="Dichmann D.S."/>
            <person name="Flajnik M.F."/>
            <person name="Houston D.W."/>
            <person name="Shendure J."/>
            <person name="DuPasquier L."/>
            <person name="Vize P.D."/>
            <person name="Zorn A.M."/>
            <person name="Ito M."/>
            <person name="Marcotte E.M."/>
            <person name="Wallingford J.B."/>
            <person name="Ito Y."/>
            <person name="Asashima M."/>
            <person name="Ueno N."/>
            <person name="Matsuda Y."/>
            <person name="Veenstra G.J."/>
            <person name="Fujiyama A."/>
            <person name="Harland R.M."/>
            <person name="Taira M."/>
            <person name="Rokhsar D.S."/>
        </authorList>
    </citation>
    <scope>NUCLEOTIDE SEQUENCE [LARGE SCALE GENOMIC DNA]</scope>
    <source>
        <strain evidence="14">J</strain>
    </source>
</reference>
<dbReference type="GO" id="GO:0034626">
    <property type="term" value="P:fatty acid elongation, polyunsaturated fatty acid"/>
    <property type="evidence" value="ECO:0007669"/>
    <property type="project" value="UniProtKB-UniRule"/>
</dbReference>
<dbReference type="OMA" id="GWANGYS"/>
<evidence type="ECO:0000256" key="9">
    <source>
        <dbReference type="ARBA" id="ARBA00023160"/>
    </source>
</evidence>
<feature type="transmembrane region" description="Helical" evidence="10 11">
    <location>
        <begin position="89"/>
        <end position="109"/>
    </location>
</feature>
<dbReference type="Pfam" id="PF01151">
    <property type="entry name" value="ELO"/>
    <property type="match status" value="1"/>
</dbReference>
<feature type="compositionally biased region" description="Polar residues" evidence="12">
    <location>
        <begin position="343"/>
        <end position="355"/>
    </location>
</feature>
<evidence type="ECO:0000256" key="7">
    <source>
        <dbReference type="ARBA" id="ARBA00023098"/>
    </source>
</evidence>
<comment type="domain">
    <text evidence="10">The C-terminal di-lysine motif may confer endoplasmic reticulum localization.</text>
</comment>
<evidence type="ECO:0000256" key="1">
    <source>
        <dbReference type="ARBA" id="ARBA00004141"/>
    </source>
</evidence>
<dbReference type="GO" id="GO:0035338">
    <property type="term" value="P:long-chain fatty-acyl-CoA biosynthetic process"/>
    <property type="evidence" value="ECO:0007669"/>
    <property type="project" value="UniProtKB-UniRule"/>
</dbReference>
<comment type="subcellular location">
    <subcellularLocation>
        <location evidence="10">Endoplasmic reticulum membrane</location>
        <topology evidence="10">Multi-pass membrane protein</topology>
    </subcellularLocation>
    <subcellularLocation>
        <location evidence="1">Membrane</location>
        <topology evidence="1">Multi-pass membrane protein</topology>
    </subcellularLocation>
</comment>
<evidence type="ECO:0000256" key="5">
    <source>
        <dbReference type="ARBA" id="ARBA00022832"/>
    </source>
</evidence>
<dbReference type="GO" id="GO:0034625">
    <property type="term" value="P:fatty acid elongation, monounsaturated fatty acid"/>
    <property type="evidence" value="ECO:0007669"/>
    <property type="project" value="UniProtKB-UniRule"/>
</dbReference>
<dbReference type="EMBL" id="CM004466">
    <property type="protein sequence ID" value="OCU02487.1"/>
    <property type="molecule type" value="Genomic_DNA"/>
</dbReference>
<protein>
    <recommendedName>
        <fullName evidence="10">Elongation of very long chain fatty acids protein 7</fullName>
        <ecNumber evidence="10">2.3.1.199</ecNumber>
    </recommendedName>
    <alternativeName>
        <fullName evidence="10">3-keto acyl-CoA synthase ELOVL7</fullName>
    </alternativeName>
    <alternativeName>
        <fullName evidence="10">ELOVL fatty acid elongase 7</fullName>
        <shortName evidence="10">ELOVL FA elongase 7</shortName>
    </alternativeName>
    <alternativeName>
        <fullName evidence="10">Very long chain 3-ketoacyl-CoA synthase 7</fullName>
    </alternativeName>
    <alternativeName>
        <fullName evidence="10">Very long chain 3-oxoacyl-CoA synthase 7</fullName>
    </alternativeName>
</protein>
<evidence type="ECO:0000313" key="14">
    <source>
        <dbReference type="Proteomes" id="UP000694892"/>
    </source>
</evidence>
<evidence type="ECO:0000256" key="8">
    <source>
        <dbReference type="ARBA" id="ARBA00023136"/>
    </source>
</evidence>
<dbReference type="HAMAP" id="MF_03207">
    <property type="entry name" value="VLCF_elongase_7"/>
    <property type="match status" value="1"/>
</dbReference>
<proteinExistence type="inferred from homology"/>
<comment type="pathway">
    <text evidence="10">Lipid metabolism; fatty acid biosynthesis.</text>
</comment>
<dbReference type="GO" id="GO:0042761">
    <property type="term" value="P:very long-chain fatty acid biosynthetic process"/>
    <property type="evidence" value="ECO:0007669"/>
    <property type="project" value="UniProtKB-UniRule"/>
</dbReference>
<dbReference type="EC" id="2.3.1.199" evidence="10"/>
<feature type="transmembrane region" description="Helical" evidence="10 11">
    <location>
        <begin position="235"/>
        <end position="255"/>
    </location>
</feature>
<feature type="transmembrane region" description="Helical" evidence="10 11">
    <location>
        <begin position="294"/>
        <end position="319"/>
    </location>
</feature>
<organism evidence="13 14">
    <name type="scientific">Xenopus laevis</name>
    <name type="common">African clawed frog</name>
    <dbReference type="NCBI Taxonomy" id="8355"/>
    <lineage>
        <taxon>Eukaryota</taxon>
        <taxon>Metazoa</taxon>
        <taxon>Chordata</taxon>
        <taxon>Craniata</taxon>
        <taxon>Vertebrata</taxon>
        <taxon>Euteleostomi</taxon>
        <taxon>Amphibia</taxon>
        <taxon>Batrachia</taxon>
        <taxon>Anura</taxon>
        <taxon>Pipoidea</taxon>
        <taxon>Pipidae</taxon>
        <taxon>Xenopodinae</taxon>
        <taxon>Xenopus</taxon>
        <taxon>Xenopus</taxon>
    </lineage>
</organism>
<evidence type="ECO:0000256" key="6">
    <source>
        <dbReference type="ARBA" id="ARBA00022989"/>
    </source>
</evidence>
<feature type="transmembrane region" description="Helical" evidence="10 11">
    <location>
        <begin position="267"/>
        <end position="288"/>
    </location>
</feature>
<keyword evidence="4 10" id="KW-0812">Transmembrane</keyword>
<dbReference type="InterPro" id="IPR033670">
    <property type="entry name" value="ELOVL7"/>
</dbReference>
<dbReference type="PROSITE" id="PS01188">
    <property type="entry name" value="ELO"/>
    <property type="match status" value="1"/>
</dbReference>
<keyword evidence="3 10" id="KW-0808">Transferase</keyword>
<evidence type="ECO:0000256" key="3">
    <source>
        <dbReference type="ARBA" id="ARBA00022679"/>
    </source>
</evidence>
<evidence type="ECO:0000256" key="11">
    <source>
        <dbReference type="RuleBase" id="RU361115"/>
    </source>
</evidence>
<dbReference type="AlphaFoldDB" id="A0A974E4A4"/>
<feature type="transmembrane region" description="Helical" evidence="10 11">
    <location>
        <begin position="130"/>
        <end position="154"/>
    </location>
</feature>
<dbReference type="GO" id="GO:0006636">
    <property type="term" value="P:unsaturated fatty acid biosynthetic process"/>
    <property type="evidence" value="ECO:0007669"/>
    <property type="project" value="UniProtKB-UniRule"/>
</dbReference>
<keyword evidence="9 10" id="KW-0275">Fatty acid biosynthesis</keyword>
<dbReference type="InterPro" id="IPR002076">
    <property type="entry name" value="ELO_fam"/>
</dbReference>
<evidence type="ECO:0000256" key="10">
    <source>
        <dbReference type="HAMAP-Rule" id="MF_03207"/>
    </source>
</evidence>
<gene>
    <name evidence="10" type="primary">ELOVL7</name>
    <name evidence="13" type="ORF">XELAEV_18008251mg</name>
</gene>
<dbReference type="GO" id="GO:0030148">
    <property type="term" value="P:sphingolipid biosynthetic process"/>
    <property type="evidence" value="ECO:0007669"/>
    <property type="project" value="TreeGrafter"/>
</dbReference>
<comment type="similarity">
    <text evidence="10">Belongs to the ELO family. ELOVL7 subfamily.</text>
</comment>
<comment type="function">
    <text evidence="10">Catalyzes the first and rate-limiting reaction of the four reactions that constitute the long-chain fatty acids elongation cycle. This endoplasmic reticulum-bound enzymatic process allows the addition of 2 carbons to the chain of long- and very long-chain fatty acids (VLCFAs) per cycle. Condensing enzyme with higher activity toward C18 acyl-CoAs, especially C18:3(n-3) acyl-CoAs and C18:3(n-6)-CoAs. Also active toward C20:4-, C18:0-, C18:1-, C18:2- and C16:0-CoAs, and weakly toward C20:0-CoA. Little or no activity toward C22:0-, C24:0-, or C26:0-CoAs. May participate to the production of saturated and polyunsaturated VLCFAs of different chain lengths that are involved in multiple biological processes as precursors of membrane lipids and lipid mediators.</text>
</comment>
<keyword evidence="5 10" id="KW-0276">Fatty acid metabolism</keyword>
<keyword evidence="10" id="KW-0256">Endoplasmic reticulum</keyword>
<evidence type="ECO:0000313" key="13">
    <source>
        <dbReference type="EMBL" id="OCU02487.1"/>
    </source>
</evidence>
<keyword evidence="7 10" id="KW-0443">Lipid metabolism</keyword>
<sequence length="363" mass="42342">MNSMGGVAQAPPLSLCSVIRSSSSLSFPGSELRCVVAITHKTHPYHSCHCGFAKQIQTAVTMAFKELTSRAVLLYDEWIKDADPRVEDWPLMSSPILQTIIIGAYIYFVTSLGPRIMENRKPFALKEIMACYNLFMVLFSVYMCYEFLMSGWATGYSFRCDIVDYSQSPQALRMAWTCWLFYFSKFIELLDTVFFVLRKKNSQITFLHVYHHSIMPWTWWFGVKFAPGGLGTFHALVNCVVHVIMYSYYGLSALGPAYQKYLWWKKYMTSIQLTQFLMVTFHIGQFFFMENCPYQYPVFLYVIWLYGFVFLILFLNFWFHAYIKGQRLPKAVQNGHCKNNNNQENTWCKNKNQKNGALKSKNH</sequence>
<keyword evidence="6 10" id="KW-1133">Transmembrane helix</keyword>
<evidence type="ECO:0000256" key="12">
    <source>
        <dbReference type="SAM" id="MobiDB-lite"/>
    </source>
</evidence>
<dbReference type="PANTHER" id="PTHR11157:SF118">
    <property type="entry name" value="ELONGATION OF VERY LONG CHAIN FATTY ACIDS PROTEIN 7"/>
    <property type="match status" value="1"/>
</dbReference>
<dbReference type="GO" id="GO:0019367">
    <property type="term" value="P:fatty acid elongation, saturated fatty acid"/>
    <property type="evidence" value="ECO:0007669"/>
    <property type="project" value="UniProtKB-UniRule"/>
</dbReference>
<keyword evidence="8 10" id="KW-0472">Membrane</keyword>
<comment type="catalytic activity">
    <reaction evidence="10 11">
        <text>a very-long-chain acyl-CoA + malonyl-CoA + H(+) = a very-long-chain 3-oxoacyl-CoA + CO2 + CoA</text>
        <dbReference type="Rhea" id="RHEA:32727"/>
        <dbReference type="ChEBI" id="CHEBI:15378"/>
        <dbReference type="ChEBI" id="CHEBI:16526"/>
        <dbReference type="ChEBI" id="CHEBI:57287"/>
        <dbReference type="ChEBI" id="CHEBI:57384"/>
        <dbReference type="ChEBI" id="CHEBI:90725"/>
        <dbReference type="ChEBI" id="CHEBI:90736"/>
        <dbReference type="EC" id="2.3.1.199"/>
    </reaction>
</comment>
<dbReference type="Proteomes" id="UP000694892">
    <property type="component" value="Chromosome 1L"/>
</dbReference>
<dbReference type="GO" id="GO:0005789">
    <property type="term" value="C:endoplasmic reticulum membrane"/>
    <property type="evidence" value="ECO:0007669"/>
    <property type="project" value="UniProtKB-SubCell"/>
</dbReference>
<name>A0A974E4A4_XENLA</name>
<feature type="transmembrane region" description="Helical" evidence="10 11">
    <location>
        <begin position="204"/>
        <end position="223"/>
    </location>
</feature>
<feature type="short sequence motif" description="Di-lysine motif" evidence="10">
    <location>
        <begin position="359"/>
        <end position="363"/>
    </location>
</feature>
<keyword evidence="2 10" id="KW-0444">Lipid biosynthesis</keyword>
<evidence type="ECO:0000256" key="2">
    <source>
        <dbReference type="ARBA" id="ARBA00022516"/>
    </source>
</evidence>
<feature type="region of interest" description="Disordered" evidence="12">
    <location>
        <begin position="343"/>
        <end position="363"/>
    </location>
</feature>
<dbReference type="GO" id="GO:0009922">
    <property type="term" value="F:fatty acid elongase activity"/>
    <property type="evidence" value="ECO:0007669"/>
    <property type="project" value="UniProtKB-UniRule"/>
</dbReference>
<accession>A0A974E4A4</accession>